<evidence type="ECO:0000313" key="2">
    <source>
        <dbReference type="EMBL" id="GIX63858.1"/>
    </source>
</evidence>
<dbReference type="AntiFam" id="ANF00074">
    <property type="entry name" value="Shadow ORF (opposite alaS)"/>
</dbReference>
<feature type="compositionally biased region" description="Low complexity" evidence="1">
    <location>
        <begin position="281"/>
        <end position="291"/>
    </location>
</feature>
<comment type="caution">
    <text evidence="2">The sequence shown here is derived from an EMBL/GenBank/DDBJ whole genome shotgun (WGS) entry which is preliminary data.</text>
</comment>
<gene>
    <name evidence="2" type="ORF">BcabD6B2_32930</name>
</gene>
<feature type="region of interest" description="Disordered" evidence="1">
    <location>
        <begin position="1"/>
        <end position="20"/>
    </location>
</feature>
<protein>
    <submittedName>
        <fullName evidence="2">Uncharacterized protein</fullName>
    </submittedName>
</protein>
<reference evidence="2 3" key="1">
    <citation type="submission" date="2021-06" db="EMBL/GenBank/DDBJ databases">
        <title>Genome sequence of Babesia caballi.</title>
        <authorList>
            <person name="Yamagishi J."/>
            <person name="Kidaka T."/>
            <person name="Ochi A."/>
        </authorList>
    </citation>
    <scope>NUCLEOTIDE SEQUENCE [LARGE SCALE GENOMIC DNA]</scope>
    <source>
        <strain evidence="2">USDA-D6B2</strain>
    </source>
</reference>
<dbReference type="Proteomes" id="UP001497744">
    <property type="component" value="Unassembled WGS sequence"/>
</dbReference>
<accession>A0AAV4LVR7</accession>
<feature type="compositionally biased region" description="Basic and acidic residues" evidence="1">
    <location>
        <begin position="313"/>
        <end position="322"/>
    </location>
</feature>
<feature type="region of interest" description="Disordered" evidence="1">
    <location>
        <begin position="171"/>
        <end position="196"/>
    </location>
</feature>
<dbReference type="AlphaFoldDB" id="A0AAV4LVR7"/>
<dbReference type="EMBL" id="BPLF01000002">
    <property type="protein sequence ID" value="GIX63858.1"/>
    <property type="molecule type" value="Genomic_DNA"/>
</dbReference>
<dbReference type="RefSeq" id="XP_067715927.1">
    <property type="nucleotide sequence ID" value="XM_067859826.1"/>
</dbReference>
<dbReference type="GeneID" id="94195339"/>
<feature type="region of interest" description="Disordered" evidence="1">
    <location>
        <begin position="281"/>
        <end position="326"/>
    </location>
</feature>
<sequence>MTRSACAHPLTRPPAGDPAVLPGGHQLVGHVGVEVEVEHVGEVEFAAGNGRRRLGGLAPVEQLEAVPARAGEEVAVVRVELPGEVPVPALVQRAERPGLVFAFAAFEAGDALYARLPQLEQSHRPGVDCGNSSVRPPAGVGINRNAEMASKGCNNGTYDLIRCSKGSEVVTTTTSAGDPGTSSTTRTVDAARGQGASCEPTVRVGVAHGDQEAQLSRRLGEVEQVLDRVERRGLRHERRRPRVLLEVDHDDLRILTAGSSGSYPVGRGEGARRRGEAVAARRGARQAGEGVKVPAKRVHTHTSAGEPACGDGVEGRAGRDDAAAGDATPVAVARGDQDGHLGQRLGQRLGEEVDGLDLALQLVGLQPHQLRARPRDLGAPKIAGLELGHVLGRAALGNDAQLLLVHLAGVDLRHVSGRAGHSSTHLGVDHLVEPGLEVALAQQRQQLLALHLEAQGREPLQVVVGLLRHQRGVHALGELEQLRLQRGQLLPVRREDGLGVLALLVGGEREAADALGNAFLAHDDHALQQARGGHVRPAADLNGVGDAVDRLAVVGHADDPDGLGVDVGEVGPDARDLDGLLEGQLPDLHLPVGVDDLLQPALDALQRLVAQRLGSSDIELELLGVQLGPALVRVLVVDLAEHEVQQVGAGVVAGDLHAAFVVDAGLQGGAGARARFRLRGVDAEVEDHAAHLQHLQDIQRAQSPLVPDLAAGLGVEGGAVQNHDKDLPLGEGLVQPGHGPHGEHLDVVLEVRAVAVFDAVAHFARHQLREVKGEPEGAVEEEGVGAADHQRRAAAGCRLQLGHRLFKAVAALVQRLQKQHLLVVDRLRDLVVLVLDLGEGEAERGDHAVYQLGQERPRGAQVLPAVAHGAAQNAAKHVAAPVVGGLHAVRDGHREAPGVVRHYAVRDVHNRVRSAVGRQLRHHLVDVREYVGEQVAGVVAVARLEHGGHALQAHAGIDAGLGEQLNAAIAPAVVLHEDQVPELHHHGVVGVDQARRVSVANVVVVDFRARAARARVGHFPEVVLHPEGQDALRRQVAQPQLARLLVGAARGQLGVAAEVGHIEPRLVELVHLGQQLPRVVNGLLFEVVAEAPVAKHLEEGVVVAVAAHVVEVVVLAAGADALLAVADALQPSVVGGGVCLARDDVLELVHSRVREQQRRIVVREHGRALPEDVPLAFEVADELAAHPGAAIDLEPGGVDRLGGAAGRRGGARHLSGTEGRRTVLRALYATVCFHYL</sequence>
<feature type="compositionally biased region" description="Polar residues" evidence="1">
    <location>
        <begin position="171"/>
        <end position="187"/>
    </location>
</feature>
<evidence type="ECO:0000313" key="3">
    <source>
        <dbReference type="Proteomes" id="UP001497744"/>
    </source>
</evidence>
<name>A0AAV4LVR7_BABCB</name>
<organism evidence="2 3">
    <name type="scientific">Babesia caballi</name>
    <dbReference type="NCBI Taxonomy" id="5871"/>
    <lineage>
        <taxon>Eukaryota</taxon>
        <taxon>Sar</taxon>
        <taxon>Alveolata</taxon>
        <taxon>Apicomplexa</taxon>
        <taxon>Aconoidasida</taxon>
        <taxon>Piroplasmida</taxon>
        <taxon>Babesiidae</taxon>
        <taxon>Babesia</taxon>
    </lineage>
</organism>
<keyword evidence="3" id="KW-1185">Reference proteome</keyword>
<evidence type="ECO:0000256" key="1">
    <source>
        <dbReference type="SAM" id="MobiDB-lite"/>
    </source>
</evidence>
<proteinExistence type="predicted"/>